<feature type="compositionally biased region" description="Basic and acidic residues" evidence="2">
    <location>
        <begin position="304"/>
        <end position="314"/>
    </location>
</feature>
<evidence type="ECO:0000259" key="3">
    <source>
        <dbReference type="Pfam" id="PF14160"/>
    </source>
</evidence>
<dbReference type="EMBL" id="VOFY01000006">
    <property type="protein sequence ID" value="KAA8591791.1"/>
    <property type="molecule type" value="Genomic_DNA"/>
</dbReference>
<protein>
    <submittedName>
        <fullName evidence="5">Uncharacterized protein</fullName>
    </submittedName>
</protein>
<feature type="region of interest" description="Disordered" evidence="2">
    <location>
        <begin position="1"/>
        <end position="34"/>
    </location>
</feature>
<name>A0A5J5DEP6_9PERO</name>
<dbReference type="Pfam" id="PF14160">
    <property type="entry name" value="FAM110_C"/>
    <property type="match status" value="1"/>
</dbReference>
<dbReference type="AlphaFoldDB" id="A0A5J5DEP6"/>
<comment type="caution">
    <text evidence="5">The sequence shown here is derived from an EMBL/GenBank/DDBJ whole genome shotgun (WGS) entry which is preliminary data.</text>
</comment>
<feature type="compositionally biased region" description="Basic and acidic residues" evidence="2">
    <location>
        <begin position="107"/>
        <end position="125"/>
    </location>
</feature>
<dbReference type="Pfam" id="PF14161">
    <property type="entry name" value="FAM110_N"/>
    <property type="match status" value="1"/>
</dbReference>
<gene>
    <name evidence="5" type="ORF">FQN60_017165</name>
</gene>
<feature type="domain" description="Centrosome-associated FAM110 C-terminal" evidence="3">
    <location>
        <begin position="328"/>
        <end position="413"/>
    </location>
</feature>
<evidence type="ECO:0000256" key="1">
    <source>
        <dbReference type="ARBA" id="ARBA00010576"/>
    </source>
</evidence>
<feature type="domain" description="Centrosome-associated FAM110 N-terminal" evidence="4">
    <location>
        <begin position="4"/>
        <end position="74"/>
    </location>
</feature>
<dbReference type="InterPro" id="IPR025740">
    <property type="entry name" value="FAM110"/>
</dbReference>
<feature type="compositionally biased region" description="Polar residues" evidence="2">
    <location>
        <begin position="92"/>
        <end position="106"/>
    </location>
</feature>
<feature type="region of interest" description="Disordered" evidence="2">
    <location>
        <begin position="57"/>
        <end position="152"/>
    </location>
</feature>
<accession>A0A5J5DEP6</accession>
<proteinExistence type="inferred from homology"/>
<dbReference type="InterPro" id="IPR025739">
    <property type="entry name" value="FAM110_N"/>
</dbReference>
<dbReference type="PANTHER" id="PTHR14758:SF3">
    <property type="entry name" value="PROTEIN FAM110D"/>
    <property type="match status" value="1"/>
</dbReference>
<feature type="region of interest" description="Disordered" evidence="2">
    <location>
        <begin position="502"/>
        <end position="529"/>
    </location>
</feature>
<organism evidence="5 6">
    <name type="scientific">Etheostoma spectabile</name>
    <name type="common">orangethroat darter</name>
    <dbReference type="NCBI Taxonomy" id="54343"/>
    <lineage>
        <taxon>Eukaryota</taxon>
        <taxon>Metazoa</taxon>
        <taxon>Chordata</taxon>
        <taxon>Craniata</taxon>
        <taxon>Vertebrata</taxon>
        <taxon>Euteleostomi</taxon>
        <taxon>Actinopterygii</taxon>
        <taxon>Neopterygii</taxon>
        <taxon>Teleostei</taxon>
        <taxon>Neoteleostei</taxon>
        <taxon>Acanthomorphata</taxon>
        <taxon>Eupercaria</taxon>
        <taxon>Perciformes</taxon>
        <taxon>Percoidei</taxon>
        <taxon>Percidae</taxon>
        <taxon>Etheostomatinae</taxon>
        <taxon>Etheostoma</taxon>
    </lineage>
</organism>
<evidence type="ECO:0000259" key="4">
    <source>
        <dbReference type="Pfam" id="PF14161"/>
    </source>
</evidence>
<sequence length="956" mass="105252">MKPLTPAGSPSPLRLLNKGPDYLRRQIDGGGHGRSISAVERLEADKAKYVKSQQVINTKQEPVLVPCATPPPQPRRAISIPGSLTPHLPPRHSSNTPFSTLSGSFTSKDENENDDSRKENRRTSVDIEANNRSNLKNVLLPNPRTPGINNLVAPHSAPVLRRSTGKRMLRPDSLVIYRQKKECKTPSSAAMGENDNTEVKGYSFVRRLFQGSMREKSSGGEGRIQKMVIGEEKAPSRDGDSRMSWTNDKDTSDGGPGSRRSSKTDQERSPGSIPSPGFNCVLEQTKNGFTNGTNDGTTNGNHSSNHDDENDPWKRASPPPVPRRHFGELRRSKSDLRLSCSALSEQEHFFDFCGLDVDMIERLGRENFLSGASSIDTLSLALRSVGGGSEPSEFSQHSGDGLFQEELAEQLPNDVQPSQLAQSARFPSKQAVEAEASLLSLITRDPTSLHPSFSDSHFISMKGLDVFTKQGATLVRSSTWKCPLRTRPAPDEERLSAALSNLHHHQSRPERLTSPSSPPQFWGRGKAHHHGATLVRTSPEDLANDSPKKPTEDPHLTYYPLWDLILYLLTASIHSLSSNTVYSSASPHPTTSTARQAVTPQIPMSEIEMDRRTTTPKRSSLRRNGGICVGREKHKNDQPKERRRVLNDILLTGWVGVCMALVGAKEEKGLVALGLQLCQLAGDKVPLEGCVLAPSSQRGVFGEAVAAPSFSFSSSSSSFTLLSLRDLPILALLLSGLCHPLLTLTCCCLVCCSSSGRSFRLLLGSPVCRKAIPECCALSGSWRLLWLYCKWTEDSKKHDLSAFTYFPGQLGYSVGSFILLHRSHIILHLRDLQQQQKNKTKWMANQQCPDDYGIKNLEKVSLIPGQGGTPETGRVKDHPTSVLVLLRPMHPPNHPLTSAGVLMRPFHLKACCSNSCGDLEWTKKFHLRLNLFKLAVKLLQAGFPAQQAHSFTQHEF</sequence>
<dbReference type="PANTHER" id="PTHR14758">
    <property type="entry name" value="AGAP005440-PA"/>
    <property type="match status" value="1"/>
</dbReference>
<evidence type="ECO:0000313" key="5">
    <source>
        <dbReference type="EMBL" id="KAA8591791.1"/>
    </source>
</evidence>
<feature type="compositionally biased region" description="Low complexity" evidence="2">
    <location>
        <begin position="285"/>
        <end position="301"/>
    </location>
</feature>
<evidence type="ECO:0000256" key="2">
    <source>
        <dbReference type="SAM" id="MobiDB-lite"/>
    </source>
</evidence>
<dbReference type="InterPro" id="IPR025741">
    <property type="entry name" value="FAM110_C"/>
</dbReference>
<evidence type="ECO:0000313" key="6">
    <source>
        <dbReference type="Proteomes" id="UP000327493"/>
    </source>
</evidence>
<keyword evidence="6" id="KW-1185">Reference proteome</keyword>
<reference evidence="5 6" key="1">
    <citation type="submission" date="2019-08" db="EMBL/GenBank/DDBJ databases">
        <title>A chromosome-level genome assembly, high-density linkage maps, and genome scans reveal the genomic architecture of hybrid incompatibilities underlying speciation via character displacement in darters (Percidae: Etheostominae).</title>
        <authorList>
            <person name="Moran R.L."/>
            <person name="Catchen J.M."/>
            <person name="Fuller R.C."/>
        </authorList>
    </citation>
    <scope>NUCLEOTIDE SEQUENCE [LARGE SCALE GENOMIC DNA]</scope>
    <source>
        <strain evidence="5">EspeVRDwgs_2016</strain>
        <tissue evidence="5">Muscle</tissue>
    </source>
</reference>
<comment type="similarity">
    <text evidence="1">Belongs to the FAM110 family.</text>
</comment>
<feature type="compositionally biased region" description="Basic and acidic residues" evidence="2">
    <location>
        <begin position="229"/>
        <end position="252"/>
    </location>
</feature>
<feature type="region of interest" description="Disordered" evidence="2">
    <location>
        <begin position="213"/>
        <end position="327"/>
    </location>
</feature>
<dbReference type="Proteomes" id="UP000327493">
    <property type="component" value="Chromosome 6"/>
</dbReference>